<dbReference type="SUPFAM" id="SSF53807">
    <property type="entry name" value="Helical backbone' metal receptor"/>
    <property type="match status" value="1"/>
</dbReference>
<keyword evidence="1" id="KW-0732">Signal</keyword>
<dbReference type="eggNOG" id="ENOG502QWDR">
    <property type="taxonomic scope" value="Eukaryota"/>
</dbReference>
<dbReference type="OMA" id="ARTKYCT"/>
<evidence type="ECO:0000313" key="2">
    <source>
        <dbReference type="EMBL" id="KMS98006.1"/>
    </source>
</evidence>
<evidence type="ECO:0008006" key="4">
    <source>
        <dbReference type="Google" id="ProtNLM"/>
    </source>
</evidence>
<feature type="signal peptide" evidence="1">
    <location>
        <begin position="1"/>
        <end position="24"/>
    </location>
</feature>
<reference evidence="2 3" key="1">
    <citation type="journal article" date="2014" name="Nature">
        <title>The genome of the recently domesticated crop plant sugar beet (Beta vulgaris).</title>
        <authorList>
            <person name="Dohm J.C."/>
            <person name="Minoche A.E."/>
            <person name="Holtgrawe D."/>
            <person name="Capella-Gutierrez S."/>
            <person name="Zakrzewski F."/>
            <person name="Tafer H."/>
            <person name="Rupp O."/>
            <person name="Sorensen T.R."/>
            <person name="Stracke R."/>
            <person name="Reinhardt R."/>
            <person name="Goesmann A."/>
            <person name="Kraft T."/>
            <person name="Schulz B."/>
            <person name="Stadler P.F."/>
            <person name="Schmidt T."/>
            <person name="Gabaldon T."/>
            <person name="Lehrach H."/>
            <person name="Weisshaar B."/>
            <person name="Himmelbauer H."/>
        </authorList>
    </citation>
    <scope>NUCLEOTIDE SEQUENCE [LARGE SCALE GENOMIC DNA]</scope>
    <source>
        <tissue evidence="2">Taproot</tissue>
    </source>
</reference>
<dbReference type="Gramene" id="KMS98006">
    <property type="protein sequence ID" value="KMS98006"/>
    <property type="gene ID" value="BVRB_4g096630"/>
</dbReference>
<name>A0A0J8BAS8_BETVV</name>
<accession>A0A0J8BAS8</accession>
<evidence type="ECO:0000313" key="3">
    <source>
        <dbReference type="Proteomes" id="UP000035740"/>
    </source>
</evidence>
<dbReference type="PANTHER" id="PTHR38360:SF1">
    <property type="entry name" value="F12P19.7"/>
    <property type="match status" value="1"/>
</dbReference>
<organism evidence="2 3">
    <name type="scientific">Beta vulgaris subsp. vulgaris</name>
    <name type="common">Beet</name>
    <dbReference type="NCBI Taxonomy" id="3555"/>
    <lineage>
        <taxon>Eukaryota</taxon>
        <taxon>Viridiplantae</taxon>
        <taxon>Streptophyta</taxon>
        <taxon>Embryophyta</taxon>
        <taxon>Tracheophyta</taxon>
        <taxon>Spermatophyta</taxon>
        <taxon>Magnoliopsida</taxon>
        <taxon>eudicotyledons</taxon>
        <taxon>Gunneridae</taxon>
        <taxon>Pentapetalae</taxon>
        <taxon>Caryophyllales</taxon>
        <taxon>Chenopodiaceae</taxon>
        <taxon>Betoideae</taxon>
        <taxon>Beta</taxon>
    </lineage>
</organism>
<dbReference type="Proteomes" id="UP000035740">
    <property type="component" value="Unassembled WGS sequence"/>
</dbReference>
<sequence length="408" mass="45722">MIFGNVWLMIICTLVNLEKFGVNAGKPPPVEVGNISTINDAVNFKIYYGHTFKVIKNVIDGKSYLLIQNKSRMAGRTRYCTSRMKSFVVPLSNYSLDTDTFPGFPVSFLELLGLLGTCKGITSNDMASECLLKLYEGGELTIVNKNETEQLSQFSAYFTSSTDQPQTCNIATFLPSSEDYPLQRAEWIKYIAVFANLEFRANSIYDAVKQNYMCLANISTSRASSFKPVVAWMYYEDGIWSFTTEAYKAKFVQDAGGENIDASINKITYNISIPDDLDQLHAILCSVDVVIDETYTLDPVAYNITTFLQNVGVEDQSCFAFLTNESVWRYDKKIQNNTSLDWYDGAVSQPQLVLADLMEAIFPTGNYTTTYLRNLAKGEQITDITSYDKCSTDALSALEPTIVPCQIQ</sequence>
<dbReference type="AlphaFoldDB" id="A0A0J8BAS8"/>
<dbReference type="EMBL" id="KQ090274">
    <property type="protein sequence ID" value="KMS98006.1"/>
    <property type="molecule type" value="Genomic_DNA"/>
</dbReference>
<evidence type="ECO:0000256" key="1">
    <source>
        <dbReference type="SAM" id="SignalP"/>
    </source>
</evidence>
<protein>
    <recommendedName>
        <fullName evidence="4">F12P19.7</fullName>
    </recommendedName>
</protein>
<feature type="chain" id="PRO_5005294702" description="F12P19.7" evidence="1">
    <location>
        <begin position="25"/>
        <end position="408"/>
    </location>
</feature>
<proteinExistence type="predicted"/>
<dbReference type="OrthoDB" id="409848at2759"/>
<dbReference type="PANTHER" id="PTHR38360">
    <property type="entry name" value="OS03G0120000 PROTEIN"/>
    <property type="match status" value="1"/>
</dbReference>
<keyword evidence="3" id="KW-1185">Reference proteome</keyword>
<gene>
    <name evidence="2" type="ORF">BVRB_4g096630</name>
</gene>